<dbReference type="InterPro" id="IPR005119">
    <property type="entry name" value="LysR_subst-bd"/>
</dbReference>
<dbReference type="PANTHER" id="PTHR30346:SF10">
    <property type="entry name" value="TRANSCRIPTIONAL REGULATOR OF OXIDATIVE STRESS OXYR"/>
    <property type="match status" value="1"/>
</dbReference>
<dbReference type="Gene3D" id="3.40.190.10">
    <property type="entry name" value="Periplasmic binding protein-like II"/>
    <property type="match status" value="2"/>
</dbReference>
<dbReference type="EMBL" id="JAMOIM010000007">
    <property type="protein sequence ID" value="MCW6508870.1"/>
    <property type="molecule type" value="Genomic_DNA"/>
</dbReference>
<dbReference type="GO" id="GO:0003700">
    <property type="term" value="F:DNA-binding transcription factor activity"/>
    <property type="evidence" value="ECO:0007669"/>
    <property type="project" value="InterPro"/>
</dbReference>
<dbReference type="GO" id="GO:0003677">
    <property type="term" value="F:DNA binding"/>
    <property type="evidence" value="ECO:0007669"/>
    <property type="project" value="UniProtKB-KW"/>
</dbReference>
<evidence type="ECO:0000313" key="6">
    <source>
        <dbReference type="EMBL" id="MCW6508870.1"/>
    </source>
</evidence>
<accession>A0AA42CMZ4</accession>
<evidence type="ECO:0000256" key="3">
    <source>
        <dbReference type="ARBA" id="ARBA00023125"/>
    </source>
</evidence>
<dbReference type="AlphaFoldDB" id="A0AA42CMZ4"/>
<dbReference type="Proteomes" id="UP001165667">
    <property type="component" value="Unassembled WGS sequence"/>
</dbReference>
<dbReference type="InterPro" id="IPR036388">
    <property type="entry name" value="WH-like_DNA-bd_sf"/>
</dbReference>
<dbReference type="RefSeq" id="WP_282585234.1">
    <property type="nucleotide sequence ID" value="NZ_JAMOIM010000007.1"/>
</dbReference>
<dbReference type="PANTHER" id="PTHR30346">
    <property type="entry name" value="TRANSCRIPTIONAL DUAL REGULATOR HCAR-RELATED"/>
    <property type="match status" value="1"/>
</dbReference>
<evidence type="ECO:0000256" key="4">
    <source>
        <dbReference type="ARBA" id="ARBA00023163"/>
    </source>
</evidence>
<reference evidence="6" key="1">
    <citation type="submission" date="2022-05" db="EMBL/GenBank/DDBJ databases">
        <authorList>
            <person name="Pankratov T."/>
        </authorList>
    </citation>
    <scope>NUCLEOTIDE SEQUENCE</scope>
    <source>
        <strain evidence="6">BP6-180914</strain>
    </source>
</reference>
<dbReference type="PROSITE" id="PS50931">
    <property type="entry name" value="HTH_LYSR"/>
    <property type="match status" value="1"/>
</dbReference>
<protein>
    <submittedName>
        <fullName evidence="6">Hydrogen peroxide-inducible genes activator</fullName>
    </submittedName>
</protein>
<evidence type="ECO:0000256" key="2">
    <source>
        <dbReference type="ARBA" id="ARBA00023015"/>
    </source>
</evidence>
<dbReference type="Pfam" id="PF00126">
    <property type="entry name" value="HTH_1"/>
    <property type="match status" value="1"/>
</dbReference>
<feature type="domain" description="HTH lysR-type" evidence="5">
    <location>
        <begin position="9"/>
        <end position="66"/>
    </location>
</feature>
<proteinExistence type="inferred from homology"/>
<evidence type="ECO:0000313" key="7">
    <source>
        <dbReference type="Proteomes" id="UP001165667"/>
    </source>
</evidence>
<sequence>MSKSIIQRLTLRQLTYLLALQEHQHFGRAAAACAVTQSTLSSALAELELILETQLVERSKRSLRFTAVGLVVAAHARDVIRSVEDLCEGLQSEREALVGTLRMAAIPTIAPFLLPRIVTAVGARWPRLRLFVREMLTSGACEALQRNTVDCVLLALPAECGDVAICEIMADQLLVAARPREGAALGEVSELTADPSRLLLLDEGHCLRDQALAACNLSNASSESPLIASTLQTLVQMVDAGLGVTFVPQMAVAAGILHGTRVTSRAIRPGVERRIALVWRKRSPRASDLQLLGATIRAAVIT</sequence>
<evidence type="ECO:0000259" key="5">
    <source>
        <dbReference type="PROSITE" id="PS50931"/>
    </source>
</evidence>
<keyword evidence="7" id="KW-1185">Reference proteome</keyword>
<comment type="caution">
    <text evidence="6">The sequence shown here is derived from an EMBL/GenBank/DDBJ whole genome shotgun (WGS) entry which is preliminary data.</text>
</comment>
<dbReference type="Gene3D" id="1.10.10.10">
    <property type="entry name" value="Winged helix-like DNA-binding domain superfamily/Winged helix DNA-binding domain"/>
    <property type="match status" value="1"/>
</dbReference>
<comment type="similarity">
    <text evidence="1">Belongs to the LysR transcriptional regulatory family.</text>
</comment>
<dbReference type="InterPro" id="IPR036390">
    <property type="entry name" value="WH_DNA-bd_sf"/>
</dbReference>
<organism evidence="6 7">
    <name type="scientific">Lichenifustis flavocetrariae</name>
    <dbReference type="NCBI Taxonomy" id="2949735"/>
    <lineage>
        <taxon>Bacteria</taxon>
        <taxon>Pseudomonadati</taxon>
        <taxon>Pseudomonadota</taxon>
        <taxon>Alphaproteobacteria</taxon>
        <taxon>Hyphomicrobiales</taxon>
        <taxon>Lichenihabitantaceae</taxon>
        <taxon>Lichenifustis</taxon>
    </lineage>
</organism>
<gene>
    <name evidence="6" type="ORF">M8523_12650</name>
</gene>
<keyword evidence="3" id="KW-0238">DNA-binding</keyword>
<dbReference type="CDD" id="cd08411">
    <property type="entry name" value="PBP2_OxyR"/>
    <property type="match status" value="1"/>
</dbReference>
<dbReference type="SUPFAM" id="SSF46785">
    <property type="entry name" value="Winged helix' DNA-binding domain"/>
    <property type="match status" value="1"/>
</dbReference>
<evidence type="ECO:0000256" key="1">
    <source>
        <dbReference type="ARBA" id="ARBA00009437"/>
    </source>
</evidence>
<keyword evidence="4" id="KW-0804">Transcription</keyword>
<keyword evidence="2" id="KW-0805">Transcription regulation</keyword>
<dbReference type="InterPro" id="IPR000847">
    <property type="entry name" value="LysR_HTH_N"/>
</dbReference>
<dbReference type="Pfam" id="PF03466">
    <property type="entry name" value="LysR_substrate"/>
    <property type="match status" value="1"/>
</dbReference>
<dbReference type="GO" id="GO:0032993">
    <property type="term" value="C:protein-DNA complex"/>
    <property type="evidence" value="ECO:0007669"/>
    <property type="project" value="TreeGrafter"/>
</dbReference>
<dbReference type="SUPFAM" id="SSF53850">
    <property type="entry name" value="Periplasmic binding protein-like II"/>
    <property type="match status" value="1"/>
</dbReference>
<name>A0AA42CMZ4_9HYPH</name>